<dbReference type="Proteomes" id="UP000184342">
    <property type="component" value="Unassembled WGS sequence"/>
</dbReference>
<feature type="transmembrane region" description="Helical" evidence="1">
    <location>
        <begin position="51"/>
        <end position="73"/>
    </location>
</feature>
<protein>
    <submittedName>
        <fullName evidence="2">Uncharacterized protein</fullName>
    </submittedName>
</protein>
<evidence type="ECO:0000313" key="3">
    <source>
        <dbReference type="Proteomes" id="UP000184342"/>
    </source>
</evidence>
<organism evidence="2 3">
    <name type="scientific">Parasporobacterium paucivorans DSM 15970</name>
    <dbReference type="NCBI Taxonomy" id="1122934"/>
    <lineage>
        <taxon>Bacteria</taxon>
        <taxon>Bacillati</taxon>
        <taxon>Bacillota</taxon>
        <taxon>Clostridia</taxon>
        <taxon>Lachnospirales</taxon>
        <taxon>Lachnospiraceae</taxon>
        <taxon>Parasporobacterium</taxon>
    </lineage>
</organism>
<evidence type="ECO:0000313" key="2">
    <source>
        <dbReference type="EMBL" id="SHJ21939.1"/>
    </source>
</evidence>
<feature type="transmembrane region" description="Helical" evidence="1">
    <location>
        <begin position="85"/>
        <end position="107"/>
    </location>
</feature>
<keyword evidence="3" id="KW-1185">Reference proteome</keyword>
<sequence>MKENKAKNKRHYKFTDKKHSIPGIVSTGMALVAIFLVVLAVSISFGERGGAGIGIGLLGFFAFVIGLAGFVVGMKSFKNEDVFHLFSYVGTVLSTAVWFCILFIYLIGV</sequence>
<keyword evidence="1" id="KW-0812">Transmembrane</keyword>
<gene>
    <name evidence="2" type="ORF">SAMN02745691_01541</name>
</gene>
<dbReference type="Pfam" id="PF19639">
    <property type="entry name" value="DUF6142"/>
    <property type="match status" value="1"/>
</dbReference>
<feature type="transmembrane region" description="Helical" evidence="1">
    <location>
        <begin position="21"/>
        <end position="45"/>
    </location>
</feature>
<evidence type="ECO:0000256" key="1">
    <source>
        <dbReference type="SAM" id="Phobius"/>
    </source>
</evidence>
<dbReference type="STRING" id="1122934.SAMN02745691_01541"/>
<name>A0A1M6HIH2_9FIRM</name>
<dbReference type="RefSeq" id="WP_073993774.1">
    <property type="nucleotide sequence ID" value="NZ_FQYT01000015.1"/>
</dbReference>
<dbReference type="EMBL" id="FQYT01000015">
    <property type="protein sequence ID" value="SHJ21939.1"/>
    <property type="molecule type" value="Genomic_DNA"/>
</dbReference>
<accession>A0A1M6HIH2</accession>
<keyword evidence="1" id="KW-0472">Membrane</keyword>
<reference evidence="2 3" key="1">
    <citation type="submission" date="2016-11" db="EMBL/GenBank/DDBJ databases">
        <authorList>
            <person name="Jaros S."/>
            <person name="Januszkiewicz K."/>
            <person name="Wedrychowicz H."/>
        </authorList>
    </citation>
    <scope>NUCLEOTIDE SEQUENCE [LARGE SCALE GENOMIC DNA]</scope>
    <source>
        <strain evidence="2 3">DSM 15970</strain>
    </source>
</reference>
<dbReference type="AlphaFoldDB" id="A0A1M6HIH2"/>
<keyword evidence="1" id="KW-1133">Transmembrane helix</keyword>
<dbReference type="InterPro" id="IPR046140">
    <property type="entry name" value="DUF6142"/>
</dbReference>
<proteinExistence type="predicted"/>